<proteinExistence type="predicted"/>
<evidence type="ECO:0000313" key="2">
    <source>
        <dbReference type="Proteomes" id="UP000499080"/>
    </source>
</evidence>
<comment type="caution">
    <text evidence="1">The sequence shown here is derived from an EMBL/GenBank/DDBJ whole genome shotgun (WGS) entry which is preliminary data.</text>
</comment>
<dbReference type="AlphaFoldDB" id="A0A4Y2FCC4"/>
<organism evidence="1 2">
    <name type="scientific">Araneus ventricosus</name>
    <name type="common">Orbweaver spider</name>
    <name type="synonym">Epeira ventricosa</name>
    <dbReference type="NCBI Taxonomy" id="182803"/>
    <lineage>
        <taxon>Eukaryota</taxon>
        <taxon>Metazoa</taxon>
        <taxon>Ecdysozoa</taxon>
        <taxon>Arthropoda</taxon>
        <taxon>Chelicerata</taxon>
        <taxon>Arachnida</taxon>
        <taxon>Araneae</taxon>
        <taxon>Araneomorphae</taxon>
        <taxon>Entelegynae</taxon>
        <taxon>Araneoidea</taxon>
        <taxon>Araneidae</taxon>
        <taxon>Araneus</taxon>
    </lineage>
</organism>
<name>A0A4Y2FCC4_ARAVE</name>
<evidence type="ECO:0000313" key="1">
    <source>
        <dbReference type="EMBL" id="GBM39190.1"/>
    </source>
</evidence>
<sequence length="113" mass="13194">MQSNLLFRTALTSPEFYKKLKNSTVKHIDRTLKEDRFASLDKIGNFMTSIAGPEVSIVVDDLEAAVSLVHPSFTYRPRRNIFTSSYFFIYEIMPRSCQLLMAKFIVFIIYSYY</sequence>
<gene>
    <name evidence="1" type="ORF">AVEN_208362_1</name>
</gene>
<protein>
    <submittedName>
        <fullName evidence="1">Uncharacterized protein</fullName>
    </submittedName>
</protein>
<dbReference type="Proteomes" id="UP000499080">
    <property type="component" value="Unassembled WGS sequence"/>
</dbReference>
<dbReference type="EMBL" id="BGPR01000888">
    <property type="protein sequence ID" value="GBM39190.1"/>
    <property type="molecule type" value="Genomic_DNA"/>
</dbReference>
<accession>A0A4Y2FCC4</accession>
<reference evidence="1 2" key="1">
    <citation type="journal article" date="2019" name="Sci. Rep.">
        <title>Orb-weaving spider Araneus ventricosus genome elucidates the spidroin gene catalogue.</title>
        <authorList>
            <person name="Kono N."/>
            <person name="Nakamura H."/>
            <person name="Ohtoshi R."/>
            <person name="Moran D.A.P."/>
            <person name="Shinohara A."/>
            <person name="Yoshida Y."/>
            <person name="Fujiwara M."/>
            <person name="Mori M."/>
            <person name="Tomita M."/>
            <person name="Arakawa K."/>
        </authorList>
    </citation>
    <scope>NUCLEOTIDE SEQUENCE [LARGE SCALE GENOMIC DNA]</scope>
</reference>
<keyword evidence="2" id="KW-1185">Reference proteome</keyword>
<dbReference type="OrthoDB" id="6426167at2759"/>